<dbReference type="OrthoDB" id="2405944at2759"/>
<sequence>MFFNYVKEKFKGQTSLVIDAEKIFREEHDLLEAGQGLAFNWY</sequence>
<proteinExistence type="predicted"/>
<evidence type="ECO:0000313" key="1">
    <source>
        <dbReference type="EMBL" id="CAG8652990.1"/>
    </source>
</evidence>
<protein>
    <submittedName>
        <fullName evidence="1">11602_t:CDS:1</fullName>
    </submittedName>
</protein>
<evidence type="ECO:0000313" key="2">
    <source>
        <dbReference type="Proteomes" id="UP000789831"/>
    </source>
</evidence>
<accession>A0A9N9DYP4</accession>
<organism evidence="1 2">
    <name type="scientific">Ambispora gerdemannii</name>
    <dbReference type="NCBI Taxonomy" id="144530"/>
    <lineage>
        <taxon>Eukaryota</taxon>
        <taxon>Fungi</taxon>
        <taxon>Fungi incertae sedis</taxon>
        <taxon>Mucoromycota</taxon>
        <taxon>Glomeromycotina</taxon>
        <taxon>Glomeromycetes</taxon>
        <taxon>Archaeosporales</taxon>
        <taxon>Ambisporaceae</taxon>
        <taxon>Ambispora</taxon>
    </lineage>
</organism>
<dbReference type="Proteomes" id="UP000789831">
    <property type="component" value="Unassembled WGS sequence"/>
</dbReference>
<keyword evidence="2" id="KW-1185">Reference proteome</keyword>
<dbReference type="AlphaFoldDB" id="A0A9N9DYP4"/>
<gene>
    <name evidence="1" type="ORF">AGERDE_LOCUS11477</name>
</gene>
<feature type="non-terminal residue" evidence="1">
    <location>
        <position position="42"/>
    </location>
</feature>
<name>A0A9N9DYP4_9GLOM</name>
<reference evidence="1" key="1">
    <citation type="submission" date="2021-06" db="EMBL/GenBank/DDBJ databases">
        <authorList>
            <person name="Kallberg Y."/>
            <person name="Tangrot J."/>
            <person name="Rosling A."/>
        </authorList>
    </citation>
    <scope>NUCLEOTIDE SEQUENCE</scope>
    <source>
        <strain evidence="1">MT106</strain>
    </source>
</reference>
<feature type="non-terminal residue" evidence="1">
    <location>
        <position position="1"/>
    </location>
</feature>
<dbReference type="EMBL" id="CAJVPL010004973">
    <property type="protein sequence ID" value="CAG8652990.1"/>
    <property type="molecule type" value="Genomic_DNA"/>
</dbReference>
<comment type="caution">
    <text evidence="1">The sequence shown here is derived from an EMBL/GenBank/DDBJ whole genome shotgun (WGS) entry which is preliminary data.</text>
</comment>